<dbReference type="PROSITE" id="PS51724">
    <property type="entry name" value="SPOR"/>
    <property type="match status" value="1"/>
</dbReference>
<dbReference type="InterPro" id="IPR007730">
    <property type="entry name" value="SPOR-like_dom"/>
</dbReference>
<evidence type="ECO:0000313" key="5">
    <source>
        <dbReference type="EMBL" id="BBP43570.1"/>
    </source>
</evidence>
<keyword evidence="6" id="KW-1185">Reference proteome</keyword>
<proteinExistence type="predicted"/>
<dbReference type="KEGG" id="tzo:THMIRHAT_13160"/>
<protein>
    <recommendedName>
        <fullName evidence="4">SPOR domain-containing protein</fullName>
    </recommendedName>
</protein>
<keyword evidence="1" id="KW-0175">Coiled coil</keyword>
<reference evidence="6" key="1">
    <citation type="submission" date="2019-11" db="EMBL/GenBank/DDBJ databases">
        <title>Isolation and characterization of two novel species in the genus Thiomicrorhabdus.</title>
        <authorList>
            <person name="Mochizuki J."/>
            <person name="Kojima H."/>
            <person name="Fukui M."/>
        </authorList>
    </citation>
    <scope>NUCLEOTIDE SEQUENCE [LARGE SCALE GENOMIC DNA]</scope>
    <source>
        <strain evidence="6">AkT22</strain>
    </source>
</reference>
<dbReference type="RefSeq" id="WP_173291357.1">
    <property type="nucleotide sequence ID" value="NZ_AP021888.1"/>
</dbReference>
<organism evidence="5 6">
    <name type="scientific">Thiosulfativibrio zosterae</name>
    <dbReference type="NCBI Taxonomy" id="2675053"/>
    <lineage>
        <taxon>Bacteria</taxon>
        <taxon>Pseudomonadati</taxon>
        <taxon>Pseudomonadota</taxon>
        <taxon>Gammaproteobacteria</taxon>
        <taxon>Thiotrichales</taxon>
        <taxon>Piscirickettsiaceae</taxon>
        <taxon>Thiosulfativibrio</taxon>
    </lineage>
</organism>
<dbReference type="Pfam" id="PF05036">
    <property type="entry name" value="SPOR"/>
    <property type="match status" value="1"/>
</dbReference>
<dbReference type="AlphaFoldDB" id="A0A6F8PNK3"/>
<keyword evidence="3" id="KW-1133">Transmembrane helix</keyword>
<feature type="compositionally biased region" description="Low complexity" evidence="2">
    <location>
        <begin position="59"/>
        <end position="76"/>
    </location>
</feature>
<dbReference type="GO" id="GO:0042834">
    <property type="term" value="F:peptidoglycan binding"/>
    <property type="evidence" value="ECO:0007669"/>
    <property type="project" value="InterPro"/>
</dbReference>
<evidence type="ECO:0000256" key="2">
    <source>
        <dbReference type="SAM" id="MobiDB-lite"/>
    </source>
</evidence>
<dbReference type="Proteomes" id="UP000501466">
    <property type="component" value="Chromosome"/>
</dbReference>
<keyword evidence="3" id="KW-0812">Transmembrane</keyword>
<feature type="region of interest" description="Disordered" evidence="2">
    <location>
        <begin position="55"/>
        <end position="76"/>
    </location>
</feature>
<evidence type="ECO:0000256" key="3">
    <source>
        <dbReference type="SAM" id="Phobius"/>
    </source>
</evidence>
<sequence length="400" mass="43664">MAQTISELEKERAELLQAIESQAQQFSSQRSTNADAPVEHTLKDWLNAAEEVMPTSPVRNTAAPRNANAAASAAKSTNKPATSKASFFGVIIMLSLLLTILGVLYIAYTSIHNELQKVMATNKNMNEAFTEMQAQVAELKNTVITGGKTESFDALKEKVAALETELNQLKAQQAELIKNPPAMPLAAQAVPVEQASEVLVAANAGNLVTNEVLDAKLKVYTEQIDSKLELIMQFLKIASPAENDASQSVLSPKAKEASSEKTFEPLTINEPQAPSIKTLDQPLVKLVKTVKLPEKPQEPSDPLKNYSPEVNWLMNEPAFNFTLQLASLADYASAQKMKDEKGLADAKIIPQTRNDVTSYVLLVGSFNERQAADKAANSLKANHNISPWVRKIKDLTVRVE</sequence>
<dbReference type="SUPFAM" id="SSF110997">
    <property type="entry name" value="Sporulation related repeat"/>
    <property type="match status" value="1"/>
</dbReference>
<dbReference type="Gene3D" id="3.30.70.1070">
    <property type="entry name" value="Sporulation related repeat"/>
    <property type="match status" value="1"/>
</dbReference>
<evidence type="ECO:0000313" key="6">
    <source>
        <dbReference type="Proteomes" id="UP000501466"/>
    </source>
</evidence>
<feature type="transmembrane region" description="Helical" evidence="3">
    <location>
        <begin position="85"/>
        <end position="108"/>
    </location>
</feature>
<feature type="coiled-coil region" evidence="1">
    <location>
        <begin position="122"/>
        <end position="179"/>
    </location>
</feature>
<accession>A0A6F8PNK3</accession>
<dbReference type="InterPro" id="IPR036680">
    <property type="entry name" value="SPOR-like_sf"/>
</dbReference>
<dbReference type="EMBL" id="AP021888">
    <property type="protein sequence ID" value="BBP43570.1"/>
    <property type="molecule type" value="Genomic_DNA"/>
</dbReference>
<evidence type="ECO:0000256" key="1">
    <source>
        <dbReference type="SAM" id="Coils"/>
    </source>
</evidence>
<feature type="domain" description="SPOR" evidence="4">
    <location>
        <begin position="315"/>
        <end position="392"/>
    </location>
</feature>
<name>A0A6F8PNK3_9GAMM</name>
<keyword evidence="3" id="KW-0472">Membrane</keyword>
<evidence type="ECO:0000259" key="4">
    <source>
        <dbReference type="PROSITE" id="PS51724"/>
    </source>
</evidence>
<gene>
    <name evidence="5" type="ORF">THMIRHAT_13160</name>
</gene>